<feature type="compositionally biased region" description="Basic and acidic residues" evidence="14">
    <location>
        <begin position="228"/>
        <end position="247"/>
    </location>
</feature>
<feature type="region of interest" description="Disordered" evidence="14">
    <location>
        <begin position="193"/>
        <end position="500"/>
    </location>
</feature>
<dbReference type="InterPro" id="IPR040383">
    <property type="entry name" value="HAKAI/CBLL2"/>
</dbReference>
<dbReference type="GO" id="GO:0030155">
    <property type="term" value="P:regulation of cell adhesion"/>
    <property type="evidence" value="ECO:0007669"/>
    <property type="project" value="TreeGrafter"/>
</dbReference>
<comment type="similarity">
    <text evidence="12">Belongs to the Hakai family.</text>
</comment>
<proteinExistence type="inferred from homology"/>
<dbReference type="PANTHER" id="PTHR13480:SF0">
    <property type="entry name" value="E3 UBIQUITIN-PROTEIN LIGASE HAKAI"/>
    <property type="match status" value="1"/>
</dbReference>
<accession>A0A6A4VBN8</accession>
<feature type="region of interest" description="Disordered" evidence="14">
    <location>
        <begin position="1"/>
        <end position="53"/>
    </location>
</feature>
<organism evidence="16 17">
    <name type="scientific">Amphibalanus amphitrite</name>
    <name type="common">Striped barnacle</name>
    <name type="synonym">Balanus amphitrite</name>
    <dbReference type="NCBI Taxonomy" id="1232801"/>
    <lineage>
        <taxon>Eukaryota</taxon>
        <taxon>Metazoa</taxon>
        <taxon>Ecdysozoa</taxon>
        <taxon>Arthropoda</taxon>
        <taxon>Crustacea</taxon>
        <taxon>Multicrustacea</taxon>
        <taxon>Cirripedia</taxon>
        <taxon>Thoracica</taxon>
        <taxon>Thoracicalcarea</taxon>
        <taxon>Balanomorpha</taxon>
        <taxon>Balanoidea</taxon>
        <taxon>Balanidae</taxon>
        <taxon>Amphibalaninae</taxon>
        <taxon>Amphibalanus</taxon>
    </lineage>
</organism>
<evidence type="ECO:0000256" key="2">
    <source>
        <dbReference type="ARBA" id="ARBA00004123"/>
    </source>
</evidence>
<evidence type="ECO:0000313" key="17">
    <source>
        <dbReference type="Proteomes" id="UP000440578"/>
    </source>
</evidence>
<keyword evidence="11" id="KW-0539">Nucleus</keyword>
<keyword evidence="17" id="KW-1185">Reference proteome</keyword>
<dbReference type="PROSITE" id="PS00518">
    <property type="entry name" value="ZF_RING_1"/>
    <property type="match status" value="1"/>
</dbReference>
<comment type="subcellular location">
    <subcellularLocation>
        <location evidence="2">Nucleus</location>
    </subcellularLocation>
</comment>
<dbReference type="PANTHER" id="PTHR13480">
    <property type="entry name" value="E3 UBIQUITIN-PROTEIN LIGASE HAKAI-RELATED"/>
    <property type="match status" value="1"/>
</dbReference>
<dbReference type="GO" id="GO:0016567">
    <property type="term" value="P:protein ubiquitination"/>
    <property type="evidence" value="ECO:0007669"/>
    <property type="project" value="UniProtKB-UniPathway"/>
</dbReference>
<dbReference type="UniPathway" id="UPA00143"/>
<protein>
    <recommendedName>
        <fullName evidence="13">E3 ubiquitin-protein ligase Hakai</fullName>
        <ecNumber evidence="4">2.3.2.27</ecNumber>
    </recommendedName>
</protein>
<keyword evidence="9" id="KW-0833">Ubl conjugation pathway</keyword>
<feature type="compositionally biased region" description="Polar residues" evidence="14">
    <location>
        <begin position="338"/>
        <end position="358"/>
    </location>
</feature>
<evidence type="ECO:0000256" key="8">
    <source>
        <dbReference type="ARBA" id="ARBA00022771"/>
    </source>
</evidence>
<dbReference type="EMBL" id="VIIS01001906">
    <property type="protein sequence ID" value="KAF0291093.1"/>
    <property type="molecule type" value="Genomic_DNA"/>
</dbReference>
<comment type="caution">
    <text evidence="16">The sequence shown here is derived from an EMBL/GenBank/DDBJ whole genome shotgun (WGS) entry which is preliminary data.</text>
</comment>
<dbReference type="CDD" id="cd16508">
    <property type="entry name" value="RING-HC_HAKAI-like"/>
    <property type="match status" value="1"/>
</dbReference>
<feature type="compositionally biased region" description="Polar residues" evidence="14">
    <location>
        <begin position="396"/>
        <end position="419"/>
    </location>
</feature>
<evidence type="ECO:0000256" key="14">
    <source>
        <dbReference type="SAM" id="MobiDB-lite"/>
    </source>
</evidence>
<keyword evidence="5" id="KW-0217">Developmental protein</keyword>
<reference evidence="16 17" key="1">
    <citation type="submission" date="2019-07" db="EMBL/GenBank/DDBJ databases">
        <title>Draft genome assembly of a fouling barnacle, Amphibalanus amphitrite (Darwin, 1854): The first reference genome for Thecostraca.</title>
        <authorList>
            <person name="Kim W."/>
        </authorList>
    </citation>
    <scope>NUCLEOTIDE SEQUENCE [LARGE SCALE GENOMIC DNA]</scope>
    <source>
        <strain evidence="16">SNU_AA5</strain>
        <tissue evidence="16">Soma without cirri and trophi</tissue>
    </source>
</reference>
<keyword evidence="6" id="KW-0808">Transferase</keyword>
<dbReference type="OrthoDB" id="547746at2759"/>
<evidence type="ECO:0000256" key="7">
    <source>
        <dbReference type="ARBA" id="ARBA00022723"/>
    </source>
</evidence>
<evidence type="ECO:0000313" key="16">
    <source>
        <dbReference type="EMBL" id="KAF0291093.1"/>
    </source>
</evidence>
<comment type="pathway">
    <text evidence="3">Protein modification; protein ubiquitination.</text>
</comment>
<evidence type="ECO:0000256" key="1">
    <source>
        <dbReference type="ARBA" id="ARBA00000900"/>
    </source>
</evidence>
<dbReference type="Proteomes" id="UP000440578">
    <property type="component" value="Unassembled WGS sequence"/>
</dbReference>
<evidence type="ECO:0000256" key="5">
    <source>
        <dbReference type="ARBA" id="ARBA00022473"/>
    </source>
</evidence>
<dbReference type="GO" id="GO:0005634">
    <property type="term" value="C:nucleus"/>
    <property type="evidence" value="ECO:0007669"/>
    <property type="project" value="UniProtKB-SubCell"/>
</dbReference>
<comment type="catalytic activity">
    <reaction evidence="1">
        <text>S-ubiquitinyl-[E2 ubiquitin-conjugating enzyme]-L-cysteine + [acceptor protein]-L-lysine = [E2 ubiquitin-conjugating enzyme]-L-cysteine + N(6)-ubiquitinyl-[acceptor protein]-L-lysine.</text>
        <dbReference type="EC" id="2.3.2.27"/>
    </reaction>
</comment>
<dbReference type="InterPro" id="IPR041042">
    <property type="entry name" value="Znf_Hakai"/>
</dbReference>
<feature type="compositionally biased region" description="Pro residues" evidence="14">
    <location>
        <begin position="381"/>
        <end position="390"/>
    </location>
</feature>
<dbReference type="InterPro" id="IPR040380">
    <property type="entry name" value="HAKAI-like_RING-HC"/>
</dbReference>
<dbReference type="EC" id="2.3.2.27" evidence="4"/>
<keyword evidence="8" id="KW-0863">Zinc-finger</keyword>
<dbReference type="Gene3D" id="3.30.40.10">
    <property type="entry name" value="Zinc/RING finger domain, C3HC4 (zinc finger)"/>
    <property type="match status" value="1"/>
</dbReference>
<dbReference type="GO" id="GO:0061630">
    <property type="term" value="F:ubiquitin protein ligase activity"/>
    <property type="evidence" value="ECO:0007669"/>
    <property type="project" value="UniProtKB-EC"/>
</dbReference>
<dbReference type="Pfam" id="PF18408">
    <property type="entry name" value="zf_Hakai"/>
    <property type="match status" value="1"/>
</dbReference>
<keyword evidence="7" id="KW-0479">Metal-binding</keyword>
<evidence type="ECO:0000256" key="10">
    <source>
        <dbReference type="ARBA" id="ARBA00022833"/>
    </source>
</evidence>
<feature type="compositionally biased region" description="Low complexity" evidence="14">
    <location>
        <begin position="441"/>
        <end position="487"/>
    </location>
</feature>
<evidence type="ECO:0000256" key="3">
    <source>
        <dbReference type="ARBA" id="ARBA00004906"/>
    </source>
</evidence>
<evidence type="ECO:0000256" key="4">
    <source>
        <dbReference type="ARBA" id="ARBA00012483"/>
    </source>
</evidence>
<sequence>MLNTGVSAACHPQVIASDDEADSGSELSSSPCRPAAPSGGGPRSPVEPPPPPAARVFDMEADISELEPATFSTIPRGQPEPMLRLSWNHKVNLIATKVLNPLIHLCEKCDCPILAYGRMIPCKHVLCYDCAKVMDKCWRCGDRATRVERAGLGKLFMCLHDGKQYDVSGCRRTYLSQRDLEVSYQQWGEQGRAHINHRHRRLPVGGPGLSRPAAPEPLPPPPPPPPRRLSEDRPLPDPRDPRRHEPRTPPAYGAHGEPGGLTSPRPAGYGAKPPAPPMKQQQIPVMTTQRSSNLITIPIQGQEPAAEQSRQSHQSHQSHQPHQSHQSHQSHQPLQQYGGYQSGYSPAGPQHSTYQQPAVSPAAFYQTTPPPAAGYGRPFAPSGPPPPPAAPYGTAHSGQHIQHPAQHSVQHPTQHSVQHPAQHGVQHPTQHNLQHTAAHVTQHGTPHGTPHGQHGTPHGQHGTPHGQHGTPHAPQHGAPQPWSAAPPLGRPPPPTSHYYR</sequence>
<feature type="compositionally biased region" description="Low complexity" evidence="14">
    <location>
        <begin position="28"/>
        <end position="37"/>
    </location>
</feature>
<evidence type="ECO:0000256" key="9">
    <source>
        <dbReference type="ARBA" id="ARBA00022786"/>
    </source>
</evidence>
<gene>
    <name evidence="16" type="primary">Hakai_0</name>
    <name evidence="16" type="ORF">FJT64_010718</name>
</gene>
<dbReference type="Gene3D" id="6.10.140.2210">
    <property type="match status" value="1"/>
</dbReference>
<evidence type="ECO:0000256" key="6">
    <source>
        <dbReference type="ARBA" id="ARBA00022679"/>
    </source>
</evidence>
<feature type="compositionally biased region" description="Polar residues" evidence="14">
    <location>
        <begin position="285"/>
        <end position="295"/>
    </location>
</feature>
<evidence type="ECO:0000256" key="11">
    <source>
        <dbReference type="ARBA" id="ARBA00023242"/>
    </source>
</evidence>
<dbReference type="GO" id="GO:0008270">
    <property type="term" value="F:zinc ion binding"/>
    <property type="evidence" value="ECO:0007669"/>
    <property type="project" value="UniProtKB-KW"/>
</dbReference>
<feature type="compositionally biased region" description="Low complexity" evidence="14">
    <location>
        <begin position="308"/>
        <end position="336"/>
    </location>
</feature>
<dbReference type="InterPro" id="IPR017907">
    <property type="entry name" value="Znf_RING_CS"/>
</dbReference>
<evidence type="ECO:0000259" key="15">
    <source>
        <dbReference type="Pfam" id="PF18408"/>
    </source>
</evidence>
<evidence type="ECO:0000256" key="13">
    <source>
        <dbReference type="ARBA" id="ARBA00041081"/>
    </source>
</evidence>
<dbReference type="InterPro" id="IPR013083">
    <property type="entry name" value="Znf_RING/FYVE/PHD"/>
</dbReference>
<feature type="compositionally biased region" description="Low complexity" evidence="14">
    <location>
        <begin position="264"/>
        <end position="284"/>
    </location>
</feature>
<feature type="domain" description="Hakai C2H2 zinc finger" evidence="15">
    <location>
        <begin position="153"/>
        <end position="201"/>
    </location>
</feature>
<name>A0A6A4VBN8_AMPAM</name>
<dbReference type="AlphaFoldDB" id="A0A6A4VBN8"/>
<feature type="compositionally biased region" description="Pro residues" evidence="14">
    <location>
        <begin position="214"/>
        <end position="227"/>
    </location>
</feature>
<feature type="compositionally biased region" description="Pro residues" evidence="14">
    <location>
        <begin position="488"/>
        <end position="500"/>
    </location>
</feature>
<keyword evidence="10" id="KW-0862">Zinc</keyword>
<evidence type="ECO:0000256" key="12">
    <source>
        <dbReference type="ARBA" id="ARBA00038499"/>
    </source>
</evidence>